<dbReference type="EMBL" id="SNYF01000005">
    <property type="protein sequence ID" value="TDQ19136.1"/>
    <property type="molecule type" value="Genomic_DNA"/>
</dbReference>
<feature type="domain" description="Divergent 4Fe-4S mono-cluster" evidence="1">
    <location>
        <begin position="8"/>
        <end position="69"/>
    </location>
</feature>
<dbReference type="Proteomes" id="UP000294535">
    <property type="component" value="Unassembled WGS sequence"/>
</dbReference>
<gene>
    <name evidence="2" type="ORF">DFQ04_0953</name>
</gene>
<comment type="caution">
    <text evidence="2">The sequence shown here is derived from an EMBL/GenBank/DDBJ whole genome shotgun (WGS) entry which is preliminary data.</text>
</comment>
<proteinExistence type="predicted"/>
<evidence type="ECO:0000313" key="3">
    <source>
        <dbReference type="Proteomes" id="UP000294535"/>
    </source>
</evidence>
<reference evidence="2 3" key="1">
    <citation type="submission" date="2019-03" db="EMBL/GenBank/DDBJ databases">
        <title>Genomic Encyclopedia of Type Strains, Phase III (KMG-III): the genomes of soil and plant-associated and newly described type strains.</title>
        <authorList>
            <person name="Whitman W."/>
        </authorList>
    </citation>
    <scope>NUCLEOTIDE SEQUENCE [LARGE SCALE GENOMIC DNA]</scope>
    <source>
        <strain evidence="2 3">CECT 8446</strain>
    </source>
</reference>
<accession>A0A4R6T8T4</accession>
<keyword evidence="3" id="KW-1185">Reference proteome</keyword>
<dbReference type="AlphaFoldDB" id="A0A4R6T8T4"/>
<organism evidence="2 3">
    <name type="scientific">Algoriphagus boseongensis</name>
    <dbReference type="NCBI Taxonomy" id="1442587"/>
    <lineage>
        <taxon>Bacteria</taxon>
        <taxon>Pseudomonadati</taxon>
        <taxon>Bacteroidota</taxon>
        <taxon>Cytophagia</taxon>
        <taxon>Cytophagales</taxon>
        <taxon>Cyclobacteriaceae</taxon>
        <taxon>Algoriphagus</taxon>
    </lineage>
</organism>
<dbReference type="Pfam" id="PF06902">
    <property type="entry name" value="Fer4_19"/>
    <property type="match status" value="1"/>
</dbReference>
<evidence type="ECO:0000313" key="2">
    <source>
        <dbReference type="EMBL" id="TDQ19136.1"/>
    </source>
</evidence>
<dbReference type="OrthoDB" id="9795032at2"/>
<dbReference type="InterPro" id="IPR010693">
    <property type="entry name" value="Divergent_4Fe-4S_mono-cluster"/>
</dbReference>
<evidence type="ECO:0000259" key="1">
    <source>
        <dbReference type="Pfam" id="PF06902"/>
    </source>
</evidence>
<name>A0A4R6T8T4_9BACT</name>
<dbReference type="RefSeq" id="WP_133553174.1">
    <property type="nucleotide sequence ID" value="NZ_SNYF01000005.1"/>
</dbReference>
<protein>
    <submittedName>
        <fullName evidence="2">Putative Fe-S cluster protein YjdI</fullName>
    </submittedName>
</protein>
<sequence>MSSNSKTYTNGEVSVTWEPEKCIHSGNCARGLFKVFNPKRKPWIDMDQATSEEIVNQVKKCPSGALGYFYNEK</sequence>